<evidence type="ECO:0000313" key="3">
    <source>
        <dbReference type="Proteomes" id="UP000761423"/>
    </source>
</evidence>
<dbReference type="Proteomes" id="UP000761423">
    <property type="component" value="Unassembled WGS sequence"/>
</dbReference>
<feature type="compositionally biased region" description="Acidic residues" evidence="1">
    <location>
        <begin position="511"/>
        <end position="520"/>
    </location>
</feature>
<feature type="region of interest" description="Disordered" evidence="1">
    <location>
        <begin position="434"/>
        <end position="520"/>
    </location>
</feature>
<dbReference type="SUPFAM" id="SSF103647">
    <property type="entry name" value="TSP type-3 repeat"/>
    <property type="match status" value="1"/>
</dbReference>
<evidence type="ECO:0000256" key="1">
    <source>
        <dbReference type="SAM" id="MobiDB-lite"/>
    </source>
</evidence>
<organism evidence="2 3">
    <name type="scientific">Flavobacterium celericrescens</name>
    <dbReference type="NCBI Taxonomy" id="2709780"/>
    <lineage>
        <taxon>Bacteria</taxon>
        <taxon>Pseudomonadati</taxon>
        <taxon>Bacteroidota</taxon>
        <taxon>Flavobacteriia</taxon>
        <taxon>Flavobacteriales</taxon>
        <taxon>Flavobacteriaceae</taxon>
        <taxon>Flavobacterium</taxon>
    </lineage>
</organism>
<reference evidence="2 3" key="1">
    <citation type="submission" date="2020-02" db="EMBL/GenBank/DDBJ databases">
        <authorList>
            <person name="Chen W.-M."/>
        </authorList>
    </citation>
    <scope>NUCLEOTIDE SEQUENCE [LARGE SCALE GENOMIC DNA]</scope>
    <source>
        <strain evidence="2 3">TWA-26</strain>
    </source>
</reference>
<feature type="region of interest" description="Disordered" evidence="1">
    <location>
        <begin position="387"/>
        <end position="416"/>
    </location>
</feature>
<protein>
    <submittedName>
        <fullName evidence="2">Uncharacterized protein</fullName>
    </submittedName>
</protein>
<name>A0ABX0ID59_9FLAO</name>
<feature type="compositionally biased region" description="Acidic residues" evidence="1">
    <location>
        <begin position="446"/>
        <end position="465"/>
    </location>
</feature>
<dbReference type="InterPro" id="IPR028974">
    <property type="entry name" value="TSP_type-3_rpt"/>
</dbReference>
<sequence>MNNPLLIDFLNLKKSLKKHVMSMMMLFVLFTSVNVFSQNFENVTITGVISGNNSANALFSATSATIPTLARVRAQVVAGPGTGAFTQNLDNVRYTSNPAGPGIPNNLSRIRFTFLQADGVTPVPINDYRFVINDIDGPNNESLATDCGASVRFTATADPTNLVIDNTPPDLNATGSVNETNGAPSRVMYEFNDITQIEFDNYANNGFLKDFDMNQNDFPIATPLYAVCLNDTDGDGVSDDLDLDDDNDGILDVTEAGGNDPNGDHDGDGLPNFLDTSDNSGASATYIANADGSVTNYTDADSDGLPDIYESSLDGDAIPNHLDLDSDDDGCSDANEYYNLATADGGDGGVYGVGAPAVNPNGTVIAASYIGAYANVVSPAADPDGDGLTGVCETDNDNDGILDATDPNDTNPDICGDSDGDGCDDCSVGTDNFGPLSDSLPLNDGTDTDADGLCDAGDPDDDNDGILDATDPNDTNPDICGDSDGDGCDDCSVGTDNFGPLSDSLPLNDGTDTDADGLCD</sequence>
<keyword evidence="3" id="KW-1185">Reference proteome</keyword>
<evidence type="ECO:0000313" key="2">
    <source>
        <dbReference type="EMBL" id="NHM05145.1"/>
    </source>
</evidence>
<accession>A0ABX0ID59</accession>
<gene>
    <name evidence="2" type="ORF">G4L40_10555</name>
</gene>
<feature type="non-terminal residue" evidence="2">
    <location>
        <position position="520"/>
    </location>
</feature>
<comment type="caution">
    <text evidence="2">The sequence shown here is derived from an EMBL/GenBank/DDBJ whole genome shotgun (WGS) entry which is preliminary data.</text>
</comment>
<dbReference type="EMBL" id="JAAJBV010000007">
    <property type="protein sequence ID" value="NHM05145.1"/>
    <property type="molecule type" value="Genomic_DNA"/>
</dbReference>
<feature type="region of interest" description="Disordered" evidence="1">
    <location>
        <begin position="254"/>
        <end position="276"/>
    </location>
</feature>
<proteinExistence type="predicted"/>